<keyword evidence="2 6" id="KW-0732">Signal</keyword>
<dbReference type="InterPro" id="IPR050490">
    <property type="entry name" value="Bact_solute-bd_prot1"/>
</dbReference>
<dbReference type="EMBL" id="VYRZ01000001">
    <property type="protein sequence ID" value="KAA9089175.1"/>
    <property type="molecule type" value="Genomic_DNA"/>
</dbReference>
<proteinExistence type="predicted"/>
<keyword evidence="4" id="KW-0564">Palmitate</keyword>
<evidence type="ECO:0000313" key="8">
    <source>
        <dbReference type="Proteomes" id="UP000327039"/>
    </source>
</evidence>
<keyword evidence="3" id="KW-0472">Membrane</keyword>
<dbReference type="Pfam" id="PF01547">
    <property type="entry name" value="SBP_bac_1"/>
    <property type="match status" value="1"/>
</dbReference>
<dbReference type="PANTHER" id="PTHR43649:SF33">
    <property type="entry name" value="POLYGALACTURONAN_RHAMNOGALACTURONAN-BINDING PROTEIN YTCQ"/>
    <property type="match status" value="1"/>
</dbReference>
<evidence type="ECO:0000256" key="1">
    <source>
        <dbReference type="ARBA" id="ARBA00022475"/>
    </source>
</evidence>
<comment type="caution">
    <text evidence="7">The sequence shown here is derived from an EMBL/GenBank/DDBJ whole genome shotgun (WGS) entry which is preliminary data.</text>
</comment>
<evidence type="ECO:0000313" key="7">
    <source>
        <dbReference type="EMBL" id="KAA9089175.1"/>
    </source>
</evidence>
<accession>A0A5J5IWH6</accession>
<evidence type="ECO:0000256" key="2">
    <source>
        <dbReference type="ARBA" id="ARBA00022729"/>
    </source>
</evidence>
<keyword evidence="8" id="KW-1185">Reference proteome</keyword>
<dbReference type="InterPro" id="IPR006059">
    <property type="entry name" value="SBP"/>
</dbReference>
<organism evidence="7 8">
    <name type="scientific">Microbacterium radiodurans</name>
    <dbReference type="NCBI Taxonomy" id="661398"/>
    <lineage>
        <taxon>Bacteria</taxon>
        <taxon>Bacillati</taxon>
        <taxon>Actinomycetota</taxon>
        <taxon>Actinomycetes</taxon>
        <taxon>Micrococcales</taxon>
        <taxon>Microbacteriaceae</taxon>
        <taxon>Microbacterium</taxon>
    </lineage>
</organism>
<sequence>MGGTTQGVHMTSRRFKTITAAATATFAVAALAGCSAGGAASPSASGDGEPITIEFWGSALGQEKAVDTFNAAHDDVQINYTQISAGSAGGYEKMLNAVNAGNGPCLGQVSYDTIPSFATAGALEDITEFADSSKDLFAPAAWQLASVGGQVFGIPVDLGPMALFYRADLFQQYGLDAPATWEDFAADAATVHAADPNAYMTTLPLSTYDIGALAWQNGAQWFGTEGGEWQVDINDTASQEVADYWQGLVDDQLVVAEPAFDTAWYTSIQEGRVLSFVGAAWAVALLEQNAPGLAGKLSVAELPQWNAGDDASGNRGGSTNAVLKGCANPEEATEAAIWLSTNDDSVNAYIENTGIFPASLSGQDLPVLSEGSDFFNGEKIYDVFTTAARNTPDSWVWGPNMTTLQPQINDGLKLVGAGQKTLPDLLDEAQQSTVTTLSDQGLTVTE</sequence>
<dbReference type="Proteomes" id="UP000327039">
    <property type="component" value="Unassembled WGS sequence"/>
</dbReference>
<dbReference type="AlphaFoldDB" id="A0A5J5IWH6"/>
<dbReference type="PANTHER" id="PTHR43649">
    <property type="entry name" value="ARABINOSE-BINDING PROTEIN-RELATED"/>
    <property type="match status" value="1"/>
</dbReference>
<dbReference type="CDD" id="cd13585">
    <property type="entry name" value="PBP2_TMBP_like"/>
    <property type="match status" value="1"/>
</dbReference>
<evidence type="ECO:0000256" key="6">
    <source>
        <dbReference type="SAM" id="SignalP"/>
    </source>
</evidence>
<dbReference type="OrthoDB" id="2515046at2"/>
<protein>
    <submittedName>
        <fullName evidence="7">Sugar ABC transporter substrate-binding protein</fullName>
    </submittedName>
</protein>
<dbReference type="Gene3D" id="3.40.190.10">
    <property type="entry name" value="Periplasmic binding protein-like II"/>
    <property type="match status" value="3"/>
</dbReference>
<evidence type="ECO:0000256" key="5">
    <source>
        <dbReference type="ARBA" id="ARBA00023288"/>
    </source>
</evidence>
<evidence type="ECO:0000256" key="4">
    <source>
        <dbReference type="ARBA" id="ARBA00023139"/>
    </source>
</evidence>
<name>A0A5J5IWH6_9MICO</name>
<gene>
    <name evidence="7" type="ORF">F6B42_01355</name>
</gene>
<feature type="chain" id="PRO_5039432716" evidence="6">
    <location>
        <begin position="33"/>
        <end position="446"/>
    </location>
</feature>
<reference evidence="8" key="1">
    <citation type="submission" date="2019-09" db="EMBL/GenBank/DDBJ databases">
        <title>Mumia zhuanghuii sp. nov. isolated from the intestinal contents of plateau pika (Ochotona curzoniae) in the Qinghai-Tibet plateau of China.</title>
        <authorList>
            <person name="Tian Z."/>
        </authorList>
    </citation>
    <scope>NUCLEOTIDE SEQUENCE [LARGE SCALE GENOMIC DNA]</scope>
    <source>
        <strain evidence="8">DSM 25564</strain>
    </source>
</reference>
<keyword evidence="5" id="KW-0449">Lipoprotein</keyword>
<dbReference type="SUPFAM" id="SSF53850">
    <property type="entry name" value="Periplasmic binding protein-like II"/>
    <property type="match status" value="1"/>
</dbReference>
<feature type="signal peptide" evidence="6">
    <location>
        <begin position="1"/>
        <end position="32"/>
    </location>
</feature>
<evidence type="ECO:0000256" key="3">
    <source>
        <dbReference type="ARBA" id="ARBA00023136"/>
    </source>
</evidence>
<keyword evidence="1" id="KW-1003">Cell membrane</keyword>